<name>A0A2N4UEM0_9BURK</name>
<evidence type="ECO:0000259" key="1">
    <source>
        <dbReference type="Pfam" id="PF01323"/>
    </source>
</evidence>
<feature type="domain" description="DSBA-like thioredoxin" evidence="1">
    <location>
        <begin position="7"/>
        <end position="208"/>
    </location>
</feature>
<dbReference type="Proteomes" id="UP000234328">
    <property type="component" value="Unassembled WGS sequence"/>
</dbReference>
<comment type="caution">
    <text evidence="2">The sequence shown here is derived from an EMBL/GenBank/DDBJ whole genome shotgun (WGS) entry which is preliminary data.</text>
</comment>
<keyword evidence="3" id="KW-1185">Reference proteome</keyword>
<dbReference type="OrthoDB" id="9799122at2"/>
<dbReference type="PANTHER" id="PTHR13887:SF41">
    <property type="entry name" value="THIOREDOXIN SUPERFAMILY PROTEIN"/>
    <property type="match status" value="1"/>
</dbReference>
<organism evidence="2 3">
    <name type="scientific">Pollutimonas nitritireducens</name>
    <dbReference type="NCBI Taxonomy" id="2045209"/>
    <lineage>
        <taxon>Bacteria</taxon>
        <taxon>Pseudomonadati</taxon>
        <taxon>Pseudomonadota</taxon>
        <taxon>Betaproteobacteria</taxon>
        <taxon>Burkholderiales</taxon>
        <taxon>Alcaligenaceae</taxon>
        <taxon>Pollutimonas</taxon>
    </lineage>
</organism>
<protein>
    <submittedName>
        <fullName evidence="2">Disulfide bond formation protein DsbA</fullName>
    </submittedName>
</protein>
<dbReference type="Pfam" id="PF01323">
    <property type="entry name" value="DSBA"/>
    <property type="match status" value="1"/>
</dbReference>
<dbReference type="GO" id="GO:0016491">
    <property type="term" value="F:oxidoreductase activity"/>
    <property type="evidence" value="ECO:0007669"/>
    <property type="project" value="InterPro"/>
</dbReference>
<dbReference type="RefSeq" id="WP_102070184.1">
    <property type="nucleotide sequence ID" value="NZ_PDNV01000007.1"/>
</dbReference>
<dbReference type="InterPro" id="IPR036249">
    <property type="entry name" value="Thioredoxin-like_sf"/>
</dbReference>
<dbReference type="CDD" id="cd03024">
    <property type="entry name" value="DsbA_FrnE"/>
    <property type="match status" value="1"/>
</dbReference>
<accession>A0A2N4UEM0</accession>
<evidence type="ECO:0000313" key="3">
    <source>
        <dbReference type="Proteomes" id="UP000234328"/>
    </source>
</evidence>
<dbReference type="SUPFAM" id="SSF52833">
    <property type="entry name" value="Thioredoxin-like"/>
    <property type="match status" value="1"/>
</dbReference>
<reference evidence="2 3" key="1">
    <citation type="submission" date="2017-10" db="EMBL/GenBank/DDBJ databases">
        <title>Two draft genome sequences of Pusillimonas sp. strains isolated from a nitrate- and radionuclide-contaminated groundwater in Russia.</title>
        <authorList>
            <person name="Grouzdev D.S."/>
            <person name="Tourova T.P."/>
            <person name="Goeva M.A."/>
            <person name="Babich T.L."/>
            <person name="Sokolova D.S."/>
            <person name="Abdullin R."/>
            <person name="Poltaraus A.B."/>
            <person name="Toshchakov S.V."/>
            <person name="Nazina T.N."/>
        </authorList>
    </citation>
    <scope>NUCLEOTIDE SEQUENCE [LARGE SCALE GENOMIC DNA]</scope>
    <source>
        <strain evidence="2 3">JR1/69-2-13</strain>
    </source>
</reference>
<dbReference type="AlphaFoldDB" id="A0A2N4UEM0"/>
<proteinExistence type="predicted"/>
<sequence>MTARIKIDFVSDVSCPWCAVGLSSLELALARLDGQLQAEIHFQPFELNPDMPPNGQDTVERLSRKYGMTLEQVRRNGEIITARGREVGFTFNMDKRTRTYNTLDAHRLLYWADLEGHQRELKHALFKAYFTDGEDPSAHDVLIRLCSQSGLNAERAREILDSDEYTADVRERERFYMDHGVNSVPAIIMNDRHIIQGGQEPEAFEHALRQVAGLMA</sequence>
<evidence type="ECO:0000313" key="2">
    <source>
        <dbReference type="EMBL" id="PLC53459.1"/>
    </source>
</evidence>
<dbReference type="Gene3D" id="3.40.30.10">
    <property type="entry name" value="Glutaredoxin"/>
    <property type="match status" value="1"/>
</dbReference>
<dbReference type="EMBL" id="PDNV01000007">
    <property type="protein sequence ID" value="PLC53459.1"/>
    <property type="molecule type" value="Genomic_DNA"/>
</dbReference>
<gene>
    <name evidence="2" type="ORF">CR155_11460</name>
</gene>
<dbReference type="InterPro" id="IPR001853">
    <property type="entry name" value="DSBA-like_thioredoxin_dom"/>
</dbReference>
<dbReference type="PANTHER" id="PTHR13887">
    <property type="entry name" value="GLUTATHIONE S-TRANSFERASE KAPPA"/>
    <property type="match status" value="1"/>
</dbReference>